<dbReference type="Proteomes" id="UP000521922">
    <property type="component" value="Unassembled WGS sequence"/>
</dbReference>
<dbReference type="RefSeq" id="WP_179748909.1">
    <property type="nucleotide sequence ID" value="NZ_BAAAGN010000002.1"/>
</dbReference>
<dbReference type="AlphaFoldDB" id="A0A7Y9ASF1"/>
<evidence type="ECO:0000313" key="2">
    <source>
        <dbReference type="Proteomes" id="UP000521922"/>
    </source>
</evidence>
<organism evidence="1 2">
    <name type="scientific">Kineococcus aurantiacus</name>
    <dbReference type="NCBI Taxonomy" id="37633"/>
    <lineage>
        <taxon>Bacteria</taxon>
        <taxon>Bacillati</taxon>
        <taxon>Actinomycetota</taxon>
        <taxon>Actinomycetes</taxon>
        <taxon>Kineosporiales</taxon>
        <taxon>Kineosporiaceae</taxon>
        <taxon>Kineococcus</taxon>
    </lineage>
</organism>
<keyword evidence="2" id="KW-1185">Reference proteome</keyword>
<gene>
    <name evidence="1" type="ORF">BJ968_000487</name>
</gene>
<name>A0A7Y9ASF1_9ACTN</name>
<reference evidence="1 2" key="1">
    <citation type="submission" date="2020-07" db="EMBL/GenBank/DDBJ databases">
        <title>Sequencing the genomes of 1000 actinobacteria strains.</title>
        <authorList>
            <person name="Klenk H.-P."/>
        </authorList>
    </citation>
    <scope>NUCLEOTIDE SEQUENCE [LARGE SCALE GENOMIC DNA]</scope>
    <source>
        <strain evidence="1 2">DSM 7487</strain>
    </source>
</reference>
<sequence length="68" mass="7333">MTREDLPGTKAQALMVAIEDRLGLSPKSRAQMRLVLVQQWPPAGSGADDMGEVLLSIVGGDDRVEEAR</sequence>
<proteinExistence type="predicted"/>
<protein>
    <submittedName>
        <fullName evidence="1">Uncharacterized protein</fullName>
    </submittedName>
</protein>
<dbReference type="EMBL" id="JACCBB010000001">
    <property type="protein sequence ID" value="NYD20947.1"/>
    <property type="molecule type" value="Genomic_DNA"/>
</dbReference>
<comment type="caution">
    <text evidence="1">The sequence shown here is derived from an EMBL/GenBank/DDBJ whole genome shotgun (WGS) entry which is preliminary data.</text>
</comment>
<accession>A0A7Y9ASF1</accession>
<evidence type="ECO:0000313" key="1">
    <source>
        <dbReference type="EMBL" id="NYD20947.1"/>
    </source>
</evidence>